<comment type="caution">
    <text evidence="5">The sequence shown here is derived from an EMBL/GenBank/DDBJ whole genome shotgun (WGS) entry which is preliminary data.</text>
</comment>
<dbReference type="GO" id="GO:0044550">
    <property type="term" value="P:secondary metabolite biosynthetic process"/>
    <property type="evidence" value="ECO:0007669"/>
    <property type="project" value="TreeGrafter"/>
</dbReference>
<evidence type="ECO:0000256" key="1">
    <source>
        <dbReference type="ARBA" id="ARBA00022679"/>
    </source>
</evidence>
<feature type="domain" description="Beta-ketoacyl-[acyl-carrier-protein] synthase III N-terminal" evidence="4">
    <location>
        <begin position="108"/>
        <end position="175"/>
    </location>
</feature>
<evidence type="ECO:0000313" key="6">
    <source>
        <dbReference type="Proteomes" id="UP000681340"/>
    </source>
</evidence>
<evidence type="ECO:0000256" key="2">
    <source>
        <dbReference type="ARBA" id="ARBA00023315"/>
    </source>
</evidence>
<dbReference type="Proteomes" id="UP000681340">
    <property type="component" value="Unassembled WGS sequence"/>
</dbReference>
<sequence length="350" mass="37094">MRTSDVYLTGIGVHLPATVSVTWAVQNGRYPADHVDLHELTGAAVAGSLPAPEMGLLAAEEACDRSGQDPKNVDLLLYADSWHQGPDGWQPQYYLQHHLTGGGPLAIEVRQGCNGMFGALQLAAAYLQGVRSPDRARTALLVAADNFGTPLIDRWRMGDGYIAGDGASALVLSTERGFARVAAVGAVAVAEAEEMHRGDEPLFPPGPTVCRTLDFPARNTEFKRGSINGGAGTGALLRIHGQTLALVERTLADAGIGMSAVTRVAYMNYSREIVEQRCMVPLGLPMSRSVWDFGRTVGHLGASDQVVALNHLLCTGQLVPGDHVLMLGVGPGVTLSCAVIEILWMPPWGG</sequence>
<keyword evidence="2" id="KW-0012">Acyltransferase</keyword>
<evidence type="ECO:0000259" key="3">
    <source>
        <dbReference type="Pfam" id="PF08541"/>
    </source>
</evidence>
<dbReference type="Pfam" id="PF08545">
    <property type="entry name" value="ACP_syn_III"/>
    <property type="match status" value="1"/>
</dbReference>
<dbReference type="Pfam" id="PF08541">
    <property type="entry name" value="ACP_syn_III_C"/>
    <property type="match status" value="1"/>
</dbReference>
<dbReference type="PANTHER" id="PTHR34069:SF2">
    <property type="entry name" value="BETA-KETOACYL-[ACYL-CARRIER-PROTEIN] SYNTHASE III"/>
    <property type="match status" value="1"/>
</dbReference>
<proteinExistence type="predicted"/>
<organism evidence="5 6">
    <name type="scientific">Actinoplanes auranticolor</name>
    <dbReference type="NCBI Taxonomy" id="47988"/>
    <lineage>
        <taxon>Bacteria</taxon>
        <taxon>Bacillati</taxon>
        <taxon>Actinomycetota</taxon>
        <taxon>Actinomycetes</taxon>
        <taxon>Micromonosporales</taxon>
        <taxon>Micromonosporaceae</taxon>
        <taxon>Actinoplanes</taxon>
    </lineage>
</organism>
<dbReference type="SUPFAM" id="SSF53901">
    <property type="entry name" value="Thiolase-like"/>
    <property type="match status" value="1"/>
</dbReference>
<dbReference type="AlphaFoldDB" id="A0A919SV77"/>
<gene>
    <name evidence="5" type="ORF">Aau02nite_84120</name>
</gene>
<accession>A0A919SV77</accession>
<dbReference type="Gene3D" id="3.40.47.10">
    <property type="match status" value="2"/>
</dbReference>
<dbReference type="InterPro" id="IPR016039">
    <property type="entry name" value="Thiolase-like"/>
</dbReference>
<feature type="domain" description="Beta-ketoacyl-[acyl-carrier-protein] synthase III C-terminal" evidence="3">
    <location>
        <begin position="251"/>
        <end position="342"/>
    </location>
</feature>
<dbReference type="InterPro" id="IPR013751">
    <property type="entry name" value="ACP_syn_III_N"/>
</dbReference>
<dbReference type="RefSeq" id="WP_212994202.1">
    <property type="nucleotide sequence ID" value="NZ_BAABEA010000030.1"/>
</dbReference>
<reference evidence="5" key="1">
    <citation type="submission" date="2021-03" db="EMBL/GenBank/DDBJ databases">
        <title>Whole genome shotgun sequence of Actinoplanes auranticolor NBRC 12245.</title>
        <authorList>
            <person name="Komaki H."/>
            <person name="Tamura T."/>
        </authorList>
    </citation>
    <scope>NUCLEOTIDE SEQUENCE</scope>
    <source>
        <strain evidence="5">NBRC 12245</strain>
    </source>
</reference>
<dbReference type="CDD" id="cd00827">
    <property type="entry name" value="init_cond_enzymes"/>
    <property type="match status" value="1"/>
</dbReference>
<dbReference type="InterPro" id="IPR013747">
    <property type="entry name" value="ACP_syn_III_C"/>
</dbReference>
<dbReference type="GO" id="GO:0004315">
    <property type="term" value="F:3-oxoacyl-[acyl-carrier-protein] synthase activity"/>
    <property type="evidence" value="ECO:0007669"/>
    <property type="project" value="InterPro"/>
</dbReference>
<evidence type="ECO:0000259" key="4">
    <source>
        <dbReference type="Pfam" id="PF08545"/>
    </source>
</evidence>
<dbReference type="PANTHER" id="PTHR34069">
    <property type="entry name" value="3-OXOACYL-[ACYL-CARRIER-PROTEIN] SYNTHASE 3"/>
    <property type="match status" value="1"/>
</dbReference>
<dbReference type="GO" id="GO:0006633">
    <property type="term" value="P:fatty acid biosynthetic process"/>
    <property type="evidence" value="ECO:0007669"/>
    <property type="project" value="InterPro"/>
</dbReference>
<evidence type="ECO:0008006" key="7">
    <source>
        <dbReference type="Google" id="ProtNLM"/>
    </source>
</evidence>
<keyword evidence="6" id="KW-1185">Reference proteome</keyword>
<evidence type="ECO:0000313" key="5">
    <source>
        <dbReference type="EMBL" id="GIM79102.1"/>
    </source>
</evidence>
<keyword evidence="1" id="KW-0808">Transferase</keyword>
<dbReference type="EMBL" id="BOQL01000079">
    <property type="protein sequence ID" value="GIM79102.1"/>
    <property type="molecule type" value="Genomic_DNA"/>
</dbReference>
<name>A0A919SV77_9ACTN</name>
<protein>
    <recommendedName>
        <fullName evidence="7">3-oxoacyl-[acyl-carrier-protein] synthase-3</fullName>
    </recommendedName>
</protein>